<keyword evidence="6" id="KW-0966">Cell projection</keyword>
<dbReference type="GO" id="GO:0044781">
    <property type="term" value="P:bacterial-type flagellum organization"/>
    <property type="evidence" value="ECO:0007669"/>
    <property type="project" value="UniProtKB-UniRule"/>
</dbReference>
<accession>A0A0G4JH91</accession>
<keyword evidence="6" id="KW-0282">Flagellum</keyword>
<name>A0A0G4JH91_9BURK</name>
<evidence type="ECO:0000313" key="7">
    <source>
        <dbReference type="Proteomes" id="UP000364291"/>
    </source>
</evidence>
<evidence type="ECO:0000256" key="4">
    <source>
        <dbReference type="ARBA" id="ARBA00024746"/>
    </source>
</evidence>
<dbReference type="STRING" id="93218.XM39_14375"/>
<keyword evidence="6" id="KW-0969">Cilium</keyword>
<dbReference type="OrthoDB" id="9785233at2"/>
<evidence type="ECO:0000256" key="3">
    <source>
        <dbReference type="ARBA" id="ARBA00022795"/>
    </source>
</evidence>
<evidence type="ECO:0000256" key="2">
    <source>
        <dbReference type="ARBA" id="ARBA00016013"/>
    </source>
</evidence>
<dbReference type="Gene3D" id="2.30.30.910">
    <property type="match status" value="1"/>
</dbReference>
<dbReference type="InterPro" id="IPR005648">
    <property type="entry name" value="FlgD"/>
</dbReference>
<dbReference type="AlphaFoldDB" id="A0A0G4JH91"/>
<evidence type="ECO:0000256" key="5">
    <source>
        <dbReference type="RuleBase" id="RU362076"/>
    </source>
</evidence>
<protein>
    <recommendedName>
        <fullName evidence="2 5">Basal-body rod modification protein FlgD</fullName>
    </recommendedName>
</protein>
<gene>
    <name evidence="6" type="ORF">PAP18089_03609</name>
</gene>
<proteinExistence type="inferred from homology"/>
<dbReference type="Pfam" id="PF03963">
    <property type="entry name" value="FlgD"/>
    <property type="match status" value="1"/>
</dbReference>
<dbReference type="RefSeq" id="WP_053086364.1">
    <property type="nucleotide sequence ID" value="NZ_CABPSX010000007.1"/>
</dbReference>
<organism evidence="6 7">
    <name type="scientific">Pandoraea apista</name>
    <dbReference type="NCBI Taxonomy" id="93218"/>
    <lineage>
        <taxon>Bacteria</taxon>
        <taxon>Pseudomonadati</taxon>
        <taxon>Pseudomonadota</taxon>
        <taxon>Betaproteobacteria</taxon>
        <taxon>Burkholderiales</taxon>
        <taxon>Burkholderiaceae</taxon>
        <taxon>Pandoraea</taxon>
    </lineage>
</organism>
<dbReference type="Proteomes" id="UP000364291">
    <property type="component" value="Unassembled WGS sequence"/>
</dbReference>
<dbReference type="GeneID" id="47016056"/>
<evidence type="ECO:0000313" key="6">
    <source>
        <dbReference type="EMBL" id="VVG72613.1"/>
    </source>
</evidence>
<comment type="similarity">
    <text evidence="1 5">Belongs to the FlgD family.</text>
</comment>
<evidence type="ECO:0000256" key="1">
    <source>
        <dbReference type="ARBA" id="ARBA00010577"/>
    </source>
</evidence>
<comment type="function">
    <text evidence="4 5">Required for flagellar hook formation. May act as a scaffolding protein.</text>
</comment>
<dbReference type="EMBL" id="CABPSX010000007">
    <property type="protein sequence ID" value="VVG72613.1"/>
    <property type="molecule type" value="Genomic_DNA"/>
</dbReference>
<dbReference type="Gene3D" id="2.60.40.4070">
    <property type="match status" value="1"/>
</dbReference>
<keyword evidence="3 5" id="KW-1005">Bacterial flagellum biogenesis</keyword>
<sequence length="234" mass="24348">MTLPIGNLPGALNAPANAAGALASAGDPGEDMRMMFTKLLVAQIRNQDPLNPTDPAQFVAQLTQLSQTETLQQVSQRMLAQTQVLSGLQGYTLGSHVGREVSVETPSVERASGQGIRGTVELPVGTEGAELVLTSHDGKTIRKPLPGSAGRTEFSIDDAWFAGNNLGAGKFDIHVQAGTAKLPVRVSGRVERVHLDGAGAQIDVSGVGTRIDAFNIKELSANAPLRAAKHGSAA</sequence>
<reference evidence="6 7" key="1">
    <citation type="submission" date="2019-08" db="EMBL/GenBank/DDBJ databases">
        <authorList>
            <person name="Peeters C."/>
        </authorList>
    </citation>
    <scope>NUCLEOTIDE SEQUENCE [LARGE SCALE GENOMIC DNA]</scope>
    <source>
        <strain evidence="6 7">LMG 18089</strain>
    </source>
</reference>